<dbReference type="Gene3D" id="3.50.50.60">
    <property type="entry name" value="FAD/NAD(P)-binding domain"/>
    <property type="match status" value="1"/>
</dbReference>
<dbReference type="AlphaFoldDB" id="A0A285NCS2"/>
<evidence type="ECO:0000313" key="8">
    <source>
        <dbReference type="Proteomes" id="UP000219439"/>
    </source>
</evidence>
<name>A0A285NCS2_9HYPH</name>
<evidence type="ECO:0000256" key="2">
    <source>
        <dbReference type="ARBA" id="ARBA00022630"/>
    </source>
</evidence>
<dbReference type="Proteomes" id="UP000219439">
    <property type="component" value="Unassembled WGS sequence"/>
</dbReference>
<protein>
    <submittedName>
        <fullName evidence="7">L-2-hydroxyglutarate oxidase LhgO</fullName>
    </submittedName>
</protein>
<gene>
    <name evidence="7" type="ORF">SAMN06265368_0735</name>
</gene>
<keyword evidence="3" id="KW-0274">FAD</keyword>
<comment type="similarity">
    <text evidence="5">Belongs to the L2HGDH family.</text>
</comment>
<dbReference type="RefSeq" id="WP_097152033.1">
    <property type="nucleotide sequence ID" value="NZ_OBEL01000001.1"/>
</dbReference>
<keyword evidence="8" id="KW-1185">Reference proteome</keyword>
<evidence type="ECO:0000313" key="7">
    <source>
        <dbReference type="EMBL" id="SNZ07219.1"/>
    </source>
</evidence>
<evidence type="ECO:0000256" key="4">
    <source>
        <dbReference type="ARBA" id="ARBA00023002"/>
    </source>
</evidence>
<evidence type="ECO:0000256" key="3">
    <source>
        <dbReference type="ARBA" id="ARBA00022827"/>
    </source>
</evidence>
<dbReference type="OrthoDB" id="9801699at2"/>
<dbReference type="Pfam" id="PF01266">
    <property type="entry name" value="DAO"/>
    <property type="match status" value="1"/>
</dbReference>
<dbReference type="InterPro" id="IPR036188">
    <property type="entry name" value="FAD/NAD-bd_sf"/>
</dbReference>
<dbReference type="Gene3D" id="3.30.9.10">
    <property type="entry name" value="D-Amino Acid Oxidase, subunit A, domain 2"/>
    <property type="match status" value="1"/>
</dbReference>
<proteinExistence type="inferred from homology"/>
<organism evidence="7 8">
    <name type="scientific">Cohaesibacter gelatinilyticus</name>
    <dbReference type="NCBI Taxonomy" id="372072"/>
    <lineage>
        <taxon>Bacteria</taxon>
        <taxon>Pseudomonadati</taxon>
        <taxon>Pseudomonadota</taxon>
        <taxon>Alphaproteobacteria</taxon>
        <taxon>Hyphomicrobiales</taxon>
        <taxon>Cohaesibacteraceae</taxon>
    </lineage>
</organism>
<feature type="domain" description="FAD dependent oxidoreductase" evidence="6">
    <location>
        <begin position="7"/>
        <end position="372"/>
    </location>
</feature>
<dbReference type="SUPFAM" id="SSF51905">
    <property type="entry name" value="FAD/NAD(P)-binding domain"/>
    <property type="match status" value="1"/>
</dbReference>
<evidence type="ECO:0000259" key="6">
    <source>
        <dbReference type="Pfam" id="PF01266"/>
    </source>
</evidence>
<dbReference type="GO" id="GO:0047545">
    <property type="term" value="F:(S)-2-hydroxyglutarate dehydrogenase activity"/>
    <property type="evidence" value="ECO:0007669"/>
    <property type="project" value="TreeGrafter"/>
</dbReference>
<keyword evidence="2" id="KW-0285">Flavoprotein</keyword>
<dbReference type="InterPro" id="IPR006076">
    <property type="entry name" value="FAD-dep_OxRdtase"/>
</dbReference>
<evidence type="ECO:0000256" key="5">
    <source>
        <dbReference type="ARBA" id="ARBA00037941"/>
    </source>
</evidence>
<evidence type="ECO:0000256" key="1">
    <source>
        <dbReference type="ARBA" id="ARBA00001974"/>
    </source>
</evidence>
<sequence>MSEYCETIVIGAGVVGLAVARKLSQQGHEVIIIEGEDQIGSQTSSRNSEVIHAGIYYPKNSLKAQLCVQGRDLLYAYCESHNIAHSRIGKLIVATSMNQMTHLHGIKVRAEANGVMDLAFLSKVEAEQMEPSLHSRGALFSPSTGIINSHSLMLALQGDAENNGAMLSLNTPVMSMERCDDGFSVATGGTSPFTLRSRNLINAAGHGSISLAKTMISQQSHETDRSLAALPRAYIAKGSYFQLAARAPFRHLIYPVPEPGGLGVHLTLDLAGQAKFGPDVEWVAQMDSQVGEERSEKFYSAIRKYWPDLQDGSLLPDYAGFRPKISGPGEEAADFAIHGKQHHGMQGYIGLYGIESPGLTSCLAIADYVAAMLERDQDF</sequence>
<dbReference type="PANTHER" id="PTHR43104">
    <property type="entry name" value="L-2-HYDROXYGLUTARATE DEHYDROGENASE, MITOCHONDRIAL"/>
    <property type="match status" value="1"/>
</dbReference>
<dbReference type="EMBL" id="OBEL01000001">
    <property type="protein sequence ID" value="SNZ07219.1"/>
    <property type="molecule type" value="Genomic_DNA"/>
</dbReference>
<dbReference type="PANTHER" id="PTHR43104:SF4">
    <property type="entry name" value="L-2-HYDROXYGLUTARATE DEHYDROGENASE, MITOCHONDRIAL"/>
    <property type="match status" value="1"/>
</dbReference>
<accession>A0A285NCS2</accession>
<comment type="cofactor">
    <cofactor evidence="1">
        <name>FAD</name>
        <dbReference type="ChEBI" id="CHEBI:57692"/>
    </cofactor>
</comment>
<reference evidence="7 8" key="1">
    <citation type="submission" date="2017-09" db="EMBL/GenBank/DDBJ databases">
        <authorList>
            <person name="Ehlers B."/>
            <person name="Leendertz F.H."/>
        </authorList>
    </citation>
    <scope>NUCLEOTIDE SEQUENCE [LARGE SCALE GENOMIC DNA]</scope>
    <source>
        <strain evidence="7 8">DSM 18289</strain>
    </source>
</reference>
<keyword evidence="4" id="KW-0560">Oxidoreductase</keyword>